<dbReference type="AlphaFoldDB" id="A0A382TNN4"/>
<organism evidence="1">
    <name type="scientific">marine metagenome</name>
    <dbReference type="NCBI Taxonomy" id="408172"/>
    <lineage>
        <taxon>unclassified sequences</taxon>
        <taxon>metagenomes</taxon>
        <taxon>ecological metagenomes</taxon>
    </lineage>
</organism>
<name>A0A382TNN4_9ZZZZ</name>
<accession>A0A382TNN4</accession>
<proteinExistence type="predicted"/>
<dbReference type="Pfam" id="PF12099">
    <property type="entry name" value="DUF3575"/>
    <property type="match status" value="1"/>
</dbReference>
<gene>
    <name evidence="1" type="ORF">METZ01_LOCUS376417</name>
</gene>
<evidence type="ECO:0000313" key="1">
    <source>
        <dbReference type="EMBL" id="SVD23563.1"/>
    </source>
</evidence>
<evidence type="ECO:0008006" key="2">
    <source>
        <dbReference type="Google" id="ProtNLM"/>
    </source>
</evidence>
<dbReference type="EMBL" id="UINC01137928">
    <property type="protein sequence ID" value="SVD23563.1"/>
    <property type="molecule type" value="Genomic_DNA"/>
</dbReference>
<dbReference type="InterPro" id="IPR021958">
    <property type="entry name" value="DUF3575"/>
</dbReference>
<sequence length="176" mass="18897">MKKIFLLFLISVFSFNFYASAQKSVVKFNPVSLIFGVGKVTYENVLNEGSSVELSLTYSSLDVGIFGKSTGLGGQGKYKIYFADEAPDGWYVAPAVSYSSTKYSNDDLGLGDMEYGISVFSVAALIGHQWVFGNGGGFTIDINSGIGYNNAKIEGEALWSGDGVGYKGNISFGWAF</sequence>
<protein>
    <recommendedName>
        <fullName evidence="2">DUF3575 domain-containing protein</fullName>
    </recommendedName>
</protein>
<reference evidence="1" key="1">
    <citation type="submission" date="2018-05" db="EMBL/GenBank/DDBJ databases">
        <authorList>
            <person name="Lanie J.A."/>
            <person name="Ng W.-L."/>
            <person name="Kazmierczak K.M."/>
            <person name="Andrzejewski T.M."/>
            <person name="Davidsen T.M."/>
            <person name="Wayne K.J."/>
            <person name="Tettelin H."/>
            <person name="Glass J.I."/>
            <person name="Rusch D."/>
            <person name="Podicherti R."/>
            <person name="Tsui H.-C.T."/>
            <person name="Winkler M.E."/>
        </authorList>
    </citation>
    <scope>NUCLEOTIDE SEQUENCE</scope>
</reference>